<dbReference type="SUPFAM" id="SSF46785">
    <property type="entry name" value="Winged helix' DNA-binding domain"/>
    <property type="match status" value="1"/>
</dbReference>
<evidence type="ECO:0000313" key="3">
    <source>
        <dbReference type="Proteomes" id="UP000236434"/>
    </source>
</evidence>
<dbReference type="InterPro" id="IPR036388">
    <property type="entry name" value="WH-like_DNA-bd_sf"/>
</dbReference>
<dbReference type="PANTHER" id="PTHR33221">
    <property type="entry name" value="WINGED HELIX-TURN-HELIX TRANSCRIPTIONAL REGULATOR, RRF2 FAMILY"/>
    <property type="match status" value="1"/>
</dbReference>
<accession>A0A2K1NWQ0</accession>
<dbReference type="Pfam" id="PF02082">
    <property type="entry name" value="Rrf2"/>
    <property type="match status" value="1"/>
</dbReference>
<dbReference type="Proteomes" id="UP000236434">
    <property type="component" value="Unassembled WGS sequence"/>
</dbReference>
<dbReference type="GO" id="GO:0003677">
    <property type="term" value="F:DNA binding"/>
    <property type="evidence" value="ECO:0007669"/>
    <property type="project" value="UniProtKB-KW"/>
</dbReference>
<name>A0A2K1NWQ0_9BACT</name>
<dbReference type="PANTHER" id="PTHR33221:SF5">
    <property type="entry name" value="HTH-TYPE TRANSCRIPTIONAL REGULATOR ISCR"/>
    <property type="match status" value="1"/>
</dbReference>
<gene>
    <name evidence="2" type="ORF">X929_08630</name>
</gene>
<organism evidence="2 3">
    <name type="scientific">Petrotoga olearia DSM 13574</name>
    <dbReference type="NCBI Taxonomy" id="1122955"/>
    <lineage>
        <taxon>Bacteria</taxon>
        <taxon>Thermotogati</taxon>
        <taxon>Thermotogota</taxon>
        <taxon>Thermotogae</taxon>
        <taxon>Petrotogales</taxon>
        <taxon>Petrotogaceae</taxon>
        <taxon>Petrotoga</taxon>
    </lineage>
</organism>
<dbReference type="PROSITE" id="PS51197">
    <property type="entry name" value="HTH_RRF2_2"/>
    <property type="match status" value="1"/>
</dbReference>
<dbReference type="AlphaFoldDB" id="A0A2K1NWQ0"/>
<dbReference type="NCBIfam" id="TIGR00738">
    <property type="entry name" value="rrf2_super"/>
    <property type="match status" value="1"/>
</dbReference>
<dbReference type="OrthoDB" id="46476at2"/>
<evidence type="ECO:0000256" key="1">
    <source>
        <dbReference type="ARBA" id="ARBA00023125"/>
    </source>
</evidence>
<protein>
    <submittedName>
        <fullName evidence="2">Rrf2 family transcriptional regulator</fullName>
    </submittedName>
</protein>
<comment type="caution">
    <text evidence="2">The sequence shown here is derived from an EMBL/GenBank/DDBJ whole genome shotgun (WGS) entry which is preliminary data.</text>
</comment>
<proteinExistence type="predicted"/>
<keyword evidence="1" id="KW-0238">DNA-binding</keyword>
<reference evidence="2 3" key="1">
    <citation type="submission" date="2013-12" db="EMBL/GenBank/DDBJ databases">
        <title>Comparative genomics of Petrotoga isolates.</title>
        <authorList>
            <person name="Nesbo C.L."/>
            <person name="Charchuk R."/>
            <person name="Chow K."/>
        </authorList>
    </citation>
    <scope>NUCLEOTIDE SEQUENCE [LARGE SCALE GENOMIC DNA]</scope>
    <source>
        <strain evidence="2 3">DSM 13574</strain>
    </source>
</reference>
<dbReference type="Gene3D" id="1.10.10.10">
    <property type="entry name" value="Winged helix-like DNA-binding domain superfamily/Winged helix DNA-binding domain"/>
    <property type="match status" value="1"/>
</dbReference>
<dbReference type="EMBL" id="AZRL01000022">
    <property type="protein sequence ID" value="PNR94939.1"/>
    <property type="molecule type" value="Genomic_DNA"/>
</dbReference>
<evidence type="ECO:0000313" key="2">
    <source>
        <dbReference type="EMBL" id="PNR94939.1"/>
    </source>
</evidence>
<dbReference type="InterPro" id="IPR036390">
    <property type="entry name" value="WH_DNA-bd_sf"/>
</dbReference>
<dbReference type="RefSeq" id="WP_103067575.1">
    <property type="nucleotide sequence ID" value="NZ_AZRL01000022.1"/>
</dbReference>
<dbReference type="GO" id="GO:0005829">
    <property type="term" value="C:cytosol"/>
    <property type="evidence" value="ECO:0007669"/>
    <property type="project" value="TreeGrafter"/>
</dbReference>
<sequence length="150" mass="17058">MSLTIKSCYAIRGLYEMYKLQNRIKDEKNTKISISKIAESSGISQEFLAKIFAELKKSEIVSSEKGKFGGFYFTKAPEEIKLSQIVEVLEEPLNSYDCISEGECENQKICPVEFVWQRVQKAIFSELSNITLKDVIECGHKKEALASENE</sequence>
<dbReference type="InterPro" id="IPR000944">
    <property type="entry name" value="Tscrpt_reg_Rrf2"/>
</dbReference>
<dbReference type="GO" id="GO:0003700">
    <property type="term" value="F:DNA-binding transcription factor activity"/>
    <property type="evidence" value="ECO:0007669"/>
    <property type="project" value="TreeGrafter"/>
</dbReference>